<reference evidence="2" key="1">
    <citation type="submission" date="2020-07" db="EMBL/GenBank/DDBJ databases">
        <title>Metabolic diversity and evolutionary history of the archaeal phylum ###Micrarchaeota### uncovered from a freshwater lake metagenome.</title>
        <authorList>
            <person name="Kadnikov V.V."/>
            <person name="Savvichev A.S."/>
            <person name="Mardanov A.V."/>
            <person name="Beletsky A.V."/>
            <person name="Chupakov A.V."/>
            <person name="Kokryatskaya N.M."/>
            <person name="Pimenov N.V."/>
            <person name="Ravin N.V."/>
        </authorList>
    </citation>
    <scope>NUCLEOTIDE SEQUENCE [LARGE SCALE GENOMIC DNA]</scope>
</reference>
<dbReference type="InterPro" id="IPR004425">
    <property type="entry name" value="MJ0106-like"/>
</dbReference>
<dbReference type="NCBIfam" id="TIGR00161">
    <property type="entry name" value="proteasome assembly chaperone family protein"/>
    <property type="match status" value="1"/>
</dbReference>
<dbReference type="PANTHER" id="PTHR35610">
    <property type="entry name" value="3-ISOPROPYLMALATE DEHYDRATASE-RELATED"/>
    <property type="match status" value="1"/>
</dbReference>
<dbReference type="PANTHER" id="PTHR35610:SF3">
    <property type="entry name" value="PROTEASOME ASSEMBLY CHAPERONE FAMILY PROTEIN"/>
    <property type="match status" value="1"/>
</dbReference>
<proteinExistence type="predicted"/>
<dbReference type="EMBL" id="CP058998">
    <property type="protein sequence ID" value="QLJ53463.1"/>
    <property type="molecule type" value="Genomic_DNA"/>
</dbReference>
<accession>A0A7D6BR65</accession>
<evidence type="ECO:0000313" key="1">
    <source>
        <dbReference type="EMBL" id="QLJ53463.1"/>
    </source>
</evidence>
<dbReference type="AlphaFoldDB" id="A0A7D6BR65"/>
<dbReference type="Proteomes" id="UP000510821">
    <property type="component" value="Chromosome"/>
</dbReference>
<dbReference type="KEGG" id="flt:Sv326_1288"/>
<dbReference type="InterPro" id="IPR038389">
    <property type="entry name" value="PSMG2_sf"/>
</dbReference>
<sequence>MPVKIVETKEFDLKKPILVEGFPGIGLVGTIAASYIVEKLKMDLLGHITSDKFPPIAAVHNKVPLHPARIYKSKKDNLLVLFSEFIIPLHSIHDLSERILEWCIEKDVKEIISLGGIVVPGQENVVFGIGSTPKLVEELEANGIKTIKEGATTGVSGVLLADCYSRGFPAISLLADSKPEFLDPKAAALVIDALKKLVNIRVSTEELVAESNNVELRMKELMYKARDAHSDYKKVEEIGPMYG</sequence>
<evidence type="ECO:0000313" key="2">
    <source>
        <dbReference type="Proteomes" id="UP000510821"/>
    </source>
</evidence>
<organism evidence="1 2">
    <name type="scientific">Fermentimicrarchaeum limneticum</name>
    <dbReference type="NCBI Taxonomy" id="2795018"/>
    <lineage>
        <taxon>Archaea</taxon>
        <taxon>Candidatus Micrarchaeota</taxon>
        <taxon>Candidatus Fermentimicrarchaeales</taxon>
        <taxon>Candidatus Fermentimicrarchaeaceae</taxon>
        <taxon>Candidatus Fermentimicrarchaeum</taxon>
    </lineage>
</organism>
<protein>
    <recommendedName>
        <fullName evidence="3">Proteasome assembly chaperone family protein</fullName>
    </recommendedName>
</protein>
<evidence type="ECO:0008006" key="3">
    <source>
        <dbReference type="Google" id="ProtNLM"/>
    </source>
</evidence>
<dbReference type="SUPFAM" id="SSF159659">
    <property type="entry name" value="Cgl1923-like"/>
    <property type="match status" value="1"/>
</dbReference>
<name>A0A7D6BR65_FERL1</name>
<dbReference type="Pfam" id="PF09754">
    <property type="entry name" value="PAC2"/>
    <property type="match status" value="1"/>
</dbReference>
<gene>
    <name evidence="1" type="ORF">Sv326_1288</name>
</gene>
<dbReference type="InterPro" id="IPR019151">
    <property type="entry name" value="Proteasome_assmbl_chaperone_2"/>
</dbReference>
<dbReference type="Gene3D" id="3.40.50.10900">
    <property type="entry name" value="PAC-like subunit"/>
    <property type="match status" value="1"/>
</dbReference>